<proteinExistence type="predicted"/>
<evidence type="ECO:0000256" key="1">
    <source>
        <dbReference type="SAM" id="MobiDB-lite"/>
    </source>
</evidence>
<feature type="compositionally biased region" description="Low complexity" evidence="1">
    <location>
        <begin position="50"/>
        <end position="64"/>
    </location>
</feature>
<name>B9EW96_ORYSJ</name>
<evidence type="ECO:0000313" key="2">
    <source>
        <dbReference type="EMBL" id="EEE54501.1"/>
    </source>
</evidence>
<sequence length="161" mass="17213">MLVTEAASPRQRQKESVVAGWQLARRSRRRAGVDGVSGGGDGLRAEGRQGAPATGTTAARKTATPVGGLTVTRECWRRSRDLLLQIPSTTTMAGGPLVVALITDQPSFMVASRGSSAEGSRSQTNNRWIRELHVVLWDACDPAVYVDLADGSGHYTVRRLA</sequence>
<accession>B9EW96</accession>
<dbReference type="AlphaFoldDB" id="B9EW96"/>
<reference evidence="2" key="1">
    <citation type="journal article" date="2005" name="PLoS Biol.">
        <title>The genomes of Oryza sativa: a history of duplications.</title>
        <authorList>
            <person name="Yu J."/>
            <person name="Wang J."/>
            <person name="Lin W."/>
            <person name="Li S."/>
            <person name="Li H."/>
            <person name="Zhou J."/>
            <person name="Ni P."/>
            <person name="Dong W."/>
            <person name="Hu S."/>
            <person name="Zeng C."/>
            <person name="Zhang J."/>
            <person name="Zhang Y."/>
            <person name="Li R."/>
            <person name="Xu Z."/>
            <person name="Li S."/>
            <person name="Li X."/>
            <person name="Zheng H."/>
            <person name="Cong L."/>
            <person name="Lin L."/>
            <person name="Yin J."/>
            <person name="Geng J."/>
            <person name="Li G."/>
            <person name="Shi J."/>
            <person name="Liu J."/>
            <person name="Lv H."/>
            <person name="Li J."/>
            <person name="Wang J."/>
            <person name="Deng Y."/>
            <person name="Ran L."/>
            <person name="Shi X."/>
            <person name="Wang X."/>
            <person name="Wu Q."/>
            <person name="Li C."/>
            <person name="Ren X."/>
            <person name="Wang J."/>
            <person name="Wang X."/>
            <person name="Li D."/>
            <person name="Liu D."/>
            <person name="Zhang X."/>
            <person name="Ji Z."/>
            <person name="Zhao W."/>
            <person name="Sun Y."/>
            <person name="Zhang Z."/>
            <person name="Bao J."/>
            <person name="Han Y."/>
            <person name="Dong L."/>
            <person name="Ji J."/>
            <person name="Chen P."/>
            <person name="Wu S."/>
            <person name="Liu J."/>
            <person name="Xiao Y."/>
            <person name="Bu D."/>
            <person name="Tan J."/>
            <person name="Yang L."/>
            <person name="Ye C."/>
            <person name="Zhang J."/>
            <person name="Xu J."/>
            <person name="Zhou Y."/>
            <person name="Yu Y."/>
            <person name="Zhang B."/>
            <person name="Zhuang S."/>
            <person name="Wei H."/>
            <person name="Liu B."/>
            <person name="Lei M."/>
            <person name="Yu H."/>
            <person name="Li Y."/>
            <person name="Xu H."/>
            <person name="Wei S."/>
            <person name="He X."/>
            <person name="Fang L."/>
            <person name="Zhang Z."/>
            <person name="Zhang Y."/>
            <person name="Huang X."/>
            <person name="Su Z."/>
            <person name="Tong W."/>
            <person name="Li J."/>
            <person name="Tong Z."/>
            <person name="Li S."/>
            <person name="Ye J."/>
            <person name="Wang L."/>
            <person name="Fang L."/>
            <person name="Lei T."/>
            <person name="Chen C."/>
            <person name="Chen H."/>
            <person name="Xu Z."/>
            <person name="Li H."/>
            <person name="Huang H."/>
            <person name="Zhang F."/>
            <person name="Xu H."/>
            <person name="Li N."/>
            <person name="Zhao C."/>
            <person name="Li S."/>
            <person name="Dong L."/>
            <person name="Huang Y."/>
            <person name="Li L."/>
            <person name="Xi Y."/>
            <person name="Qi Q."/>
            <person name="Li W."/>
            <person name="Zhang B."/>
            <person name="Hu W."/>
            <person name="Zhang Y."/>
            <person name="Tian X."/>
            <person name="Jiao Y."/>
            <person name="Liang X."/>
            <person name="Jin J."/>
            <person name="Gao L."/>
            <person name="Zheng W."/>
            <person name="Hao B."/>
            <person name="Liu S."/>
            <person name="Wang W."/>
            <person name="Yuan L."/>
            <person name="Cao M."/>
            <person name="McDermott J."/>
            <person name="Samudrala R."/>
            <person name="Wang J."/>
            <person name="Wong G.K."/>
            <person name="Yang H."/>
        </authorList>
    </citation>
    <scope>NUCLEOTIDE SEQUENCE [LARGE SCALE GENOMIC DNA]</scope>
</reference>
<feature type="region of interest" description="Disordered" evidence="1">
    <location>
        <begin position="28"/>
        <end position="64"/>
    </location>
</feature>
<dbReference type="Proteomes" id="UP000007752">
    <property type="component" value="Chromosome 1"/>
</dbReference>
<organism evidence="2">
    <name type="scientific">Oryza sativa subsp. japonica</name>
    <name type="common">Rice</name>
    <dbReference type="NCBI Taxonomy" id="39947"/>
    <lineage>
        <taxon>Eukaryota</taxon>
        <taxon>Viridiplantae</taxon>
        <taxon>Streptophyta</taxon>
        <taxon>Embryophyta</taxon>
        <taxon>Tracheophyta</taxon>
        <taxon>Spermatophyta</taxon>
        <taxon>Magnoliopsida</taxon>
        <taxon>Liliopsida</taxon>
        <taxon>Poales</taxon>
        <taxon>Poaceae</taxon>
        <taxon>BOP clade</taxon>
        <taxon>Oryzoideae</taxon>
        <taxon>Oryzeae</taxon>
        <taxon>Oryzinae</taxon>
        <taxon>Oryza</taxon>
        <taxon>Oryza sativa</taxon>
    </lineage>
</organism>
<dbReference type="EMBL" id="CM000138">
    <property type="protein sequence ID" value="EEE54501.1"/>
    <property type="molecule type" value="Genomic_DNA"/>
</dbReference>
<protein>
    <submittedName>
        <fullName evidence="2">Uncharacterized protein</fullName>
    </submittedName>
</protein>
<gene>
    <name evidence="2" type="ORF">OsJ_01631</name>
</gene>
<reference evidence="2" key="2">
    <citation type="submission" date="2008-12" db="EMBL/GenBank/DDBJ databases">
        <title>Improved gene annotation of the rice (Oryza sativa) genomes.</title>
        <authorList>
            <person name="Wang J."/>
            <person name="Li R."/>
            <person name="Fan W."/>
            <person name="Huang Q."/>
            <person name="Zhang J."/>
            <person name="Zhou Y."/>
            <person name="Hu Y."/>
            <person name="Zi S."/>
            <person name="Li J."/>
            <person name="Ni P."/>
            <person name="Zheng H."/>
            <person name="Zhang Y."/>
            <person name="Zhao M."/>
            <person name="Hao Q."/>
            <person name="McDermott J."/>
            <person name="Samudrala R."/>
            <person name="Kristiansen K."/>
            <person name="Wong G.K.-S."/>
        </authorList>
    </citation>
    <scope>NUCLEOTIDE SEQUENCE</scope>
</reference>